<evidence type="ECO:0000256" key="1">
    <source>
        <dbReference type="SAM" id="SignalP"/>
    </source>
</evidence>
<accession>A0A1R3T0E9</accession>
<keyword evidence="4" id="KW-1185">Reference proteome</keyword>
<dbReference type="KEGG" id="psac:PSM36_1814"/>
<reference evidence="3 4" key="1">
    <citation type="submission" date="2016-08" db="EMBL/GenBank/DDBJ databases">
        <authorList>
            <person name="Seilhamer J.J."/>
        </authorList>
    </citation>
    <scope>NUCLEOTIDE SEQUENCE [LARGE SCALE GENOMIC DNA]</scope>
    <source>
        <strain evidence="3">M3/6</strain>
    </source>
</reference>
<dbReference type="RefSeq" id="WP_076930610.1">
    <property type="nucleotide sequence ID" value="NZ_LT605205.1"/>
</dbReference>
<protein>
    <submittedName>
        <fullName evidence="3">DNA-binding beta-propeller fold protein YncE</fullName>
    </submittedName>
</protein>
<evidence type="ECO:0000313" key="3">
    <source>
        <dbReference type="EMBL" id="SCD20630.1"/>
    </source>
</evidence>
<proteinExistence type="predicted"/>
<feature type="domain" description="Bacteroidetes PKD-like" evidence="2">
    <location>
        <begin position="34"/>
        <end position="99"/>
    </location>
</feature>
<organism evidence="3 4">
    <name type="scientific">Proteiniphilum saccharofermentans</name>
    <dbReference type="NCBI Taxonomy" id="1642647"/>
    <lineage>
        <taxon>Bacteria</taxon>
        <taxon>Pseudomonadati</taxon>
        <taxon>Bacteroidota</taxon>
        <taxon>Bacteroidia</taxon>
        <taxon>Bacteroidales</taxon>
        <taxon>Dysgonomonadaceae</taxon>
        <taxon>Proteiniphilum</taxon>
    </lineage>
</organism>
<sequence>MIKTTGMKLLLLTLLSVFIISCSEDDPVIDLGAPVIKIEAENGEYKVKKGKSVLLSATVENAVKPIYSWKLDGKIISTEQEFEFGGEYAGEYFVNFRVDAENGYAEQQVKVSVLDKLPPEIDMPSMFIAYAGKDNELTAEVLYADEAHYVWKLNGMVVSEEKTYVFNEVSLGSQTLSLKVETEDGSDLKVFTITNLPVPEPELFFDDGHYRTVTNKDELRKMAVPVGKSLVLAPVICNIEDPGTFQWTVDGVTQSETSEFFTFTPSTERVYLITVTEQSTQAKAEVEVTCTKPEGTYFREKTETSKATAALAFDYVPAPGQFINYQIGSTKTRALNDLQNALNRGGAPYIGAYGGYWIVGFDHSVRNVEEKADLFIGGNAFAGWSEPGIVWVMQDVNGNGLPDDTWYELKGSETGKSETRQRYALTYYKPNKKKADVLWTDNFGGSNSVDYNGYHTQDYYFPMFIEEDYYTVVGTCLASSIDSSTGIVYARDFPWGYVDNYNTDPNRPSGHFWIEDAIQVDGSPANLTHIDFVKVHTGMAAKGNAVGEISTEPGCPTNLNF</sequence>
<feature type="chain" id="PRO_5013272256" evidence="1">
    <location>
        <begin position="24"/>
        <end position="561"/>
    </location>
</feature>
<keyword evidence="1" id="KW-0732">Signal</keyword>
<dbReference type="EMBL" id="LT605205">
    <property type="protein sequence ID" value="SCD20630.1"/>
    <property type="molecule type" value="Genomic_DNA"/>
</dbReference>
<feature type="signal peptide" evidence="1">
    <location>
        <begin position="1"/>
        <end position="23"/>
    </location>
</feature>
<dbReference type="GO" id="GO:0003677">
    <property type="term" value="F:DNA binding"/>
    <property type="evidence" value="ECO:0007669"/>
    <property type="project" value="UniProtKB-KW"/>
</dbReference>
<dbReference type="InterPro" id="IPR036179">
    <property type="entry name" value="Ig-like_dom_sf"/>
</dbReference>
<gene>
    <name evidence="3" type="ORF">PSM36_1814</name>
</gene>
<evidence type="ECO:0000259" key="2">
    <source>
        <dbReference type="Pfam" id="PF16820"/>
    </source>
</evidence>
<dbReference type="PROSITE" id="PS51257">
    <property type="entry name" value="PROKAR_LIPOPROTEIN"/>
    <property type="match status" value="1"/>
</dbReference>
<dbReference type="Pfam" id="PF16820">
    <property type="entry name" value="PKD_3"/>
    <property type="match status" value="2"/>
</dbReference>
<name>A0A1R3T0E9_9BACT</name>
<keyword evidence="3" id="KW-0238">DNA-binding</keyword>
<dbReference type="SUPFAM" id="SSF48726">
    <property type="entry name" value="Immunoglobulin"/>
    <property type="match status" value="1"/>
</dbReference>
<feature type="domain" description="Bacteroidetes PKD-like" evidence="2">
    <location>
        <begin position="125"/>
        <end position="182"/>
    </location>
</feature>
<dbReference type="AlphaFoldDB" id="A0A1R3T0E9"/>
<dbReference type="InterPro" id="IPR041696">
    <property type="entry name" value="PKD_3"/>
</dbReference>
<dbReference type="STRING" id="1642647.PSM36_1814"/>
<evidence type="ECO:0000313" key="4">
    <source>
        <dbReference type="Proteomes" id="UP000187464"/>
    </source>
</evidence>
<dbReference type="Proteomes" id="UP000187464">
    <property type="component" value="Chromosome I"/>
</dbReference>